<evidence type="ECO:0000313" key="3">
    <source>
        <dbReference type="EMBL" id="QDT38463.1"/>
    </source>
</evidence>
<dbReference type="KEGG" id="svp:Pan189_28570"/>
<reference evidence="3 4" key="1">
    <citation type="submission" date="2019-02" db="EMBL/GenBank/DDBJ databases">
        <title>Deep-cultivation of Planctomycetes and their phenomic and genomic characterization uncovers novel biology.</title>
        <authorList>
            <person name="Wiegand S."/>
            <person name="Jogler M."/>
            <person name="Boedeker C."/>
            <person name="Pinto D."/>
            <person name="Vollmers J."/>
            <person name="Rivas-Marin E."/>
            <person name="Kohn T."/>
            <person name="Peeters S.H."/>
            <person name="Heuer A."/>
            <person name="Rast P."/>
            <person name="Oberbeckmann S."/>
            <person name="Bunk B."/>
            <person name="Jeske O."/>
            <person name="Meyerdierks A."/>
            <person name="Storesund J.E."/>
            <person name="Kallscheuer N."/>
            <person name="Luecker S."/>
            <person name="Lage O.M."/>
            <person name="Pohl T."/>
            <person name="Merkel B.J."/>
            <person name="Hornburger P."/>
            <person name="Mueller R.-W."/>
            <person name="Bruemmer F."/>
            <person name="Labrenz M."/>
            <person name="Spormann A.M."/>
            <person name="Op den Camp H."/>
            <person name="Overmann J."/>
            <person name="Amann R."/>
            <person name="Jetten M.S.M."/>
            <person name="Mascher T."/>
            <person name="Medema M.H."/>
            <person name="Devos D.P."/>
            <person name="Kaster A.-K."/>
            <person name="Ovreas L."/>
            <person name="Rohde M."/>
            <person name="Galperin M.Y."/>
            <person name="Jogler C."/>
        </authorList>
    </citation>
    <scope>NUCLEOTIDE SEQUENCE [LARGE SCALE GENOMIC DNA]</scope>
    <source>
        <strain evidence="3 4">Pan189</strain>
    </source>
</reference>
<feature type="region of interest" description="Disordered" evidence="1">
    <location>
        <begin position="1"/>
        <end position="24"/>
    </location>
</feature>
<gene>
    <name evidence="3" type="ORF">Pan189_28570</name>
</gene>
<name>A0A517R3Q5_9PLAN</name>
<dbReference type="Gene3D" id="3.20.20.150">
    <property type="entry name" value="Divalent-metal-dependent TIM barrel enzymes"/>
    <property type="match status" value="1"/>
</dbReference>
<feature type="domain" description="Xylose isomerase-like TIM barrel" evidence="2">
    <location>
        <begin position="49"/>
        <end position="203"/>
    </location>
</feature>
<dbReference type="RefSeq" id="WP_310820484.1">
    <property type="nucleotide sequence ID" value="NZ_CP036268.1"/>
</dbReference>
<keyword evidence="4" id="KW-1185">Reference proteome</keyword>
<dbReference type="EMBL" id="CP036268">
    <property type="protein sequence ID" value="QDT38463.1"/>
    <property type="molecule type" value="Genomic_DNA"/>
</dbReference>
<dbReference type="InterPro" id="IPR036237">
    <property type="entry name" value="Xyl_isomerase-like_sf"/>
</dbReference>
<keyword evidence="3" id="KW-0413">Isomerase</keyword>
<evidence type="ECO:0000256" key="1">
    <source>
        <dbReference type="SAM" id="MobiDB-lite"/>
    </source>
</evidence>
<dbReference type="GO" id="GO:0016853">
    <property type="term" value="F:isomerase activity"/>
    <property type="evidence" value="ECO:0007669"/>
    <property type="project" value="UniProtKB-KW"/>
</dbReference>
<organism evidence="3 4">
    <name type="scientific">Stratiformator vulcanicus</name>
    <dbReference type="NCBI Taxonomy" id="2527980"/>
    <lineage>
        <taxon>Bacteria</taxon>
        <taxon>Pseudomonadati</taxon>
        <taxon>Planctomycetota</taxon>
        <taxon>Planctomycetia</taxon>
        <taxon>Planctomycetales</taxon>
        <taxon>Planctomycetaceae</taxon>
        <taxon>Stratiformator</taxon>
    </lineage>
</organism>
<protein>
    <submittedName>
        <fullName evidence="3">Xylose isomerase-like TIM barrel</fullName>
    </submittedName>
</protein>
<evidence type="ECO:0000313" key="4">
    <source>
        <dbReference type="Proteomes" id="UP000317318"/>
    </source>
</evidence>
<dbReference type="InterPro" id="IPR013022">
    <property type="entry name" value="Xyl_isomerase-like_TIM-brl"/>
</dbReference>
<proteinExistence type="predicted"/>
<accession>A0A517R3Q5</accession>
<dbReference type="Proteomes" id="UP000317318">
    <property type="component" value="Chromosome"/>
</dbReference>
<sequence>MRADVGTANRSFQTEWPNLEHEPRPPAGTLKLSACQTSTSNWNLDASLDEVGRAGIEGVSLYRPKLVSIEPRRVVERVRCRGQFVSSIGWLGGFVEQGAGEIASAVYDALDSLPLAAMLGCRTLNVSLGGCRGFTPRHARRIATDAIRRIAWHAHEFGVRLALDAACPIAEAKRPLAESPHRLYEMCADIDAPNVHMLLRTSQFRRVSSFRHFLAEFETGDGGPSSISVRLDHGDRISDHAIAGIYECLLGADFCGAVEVETSRNGEGVPRSESRKLERWRRIYDAVIGQKRETSRHVE</sequence>
<dbReference type="SUPFAM" id="SSF51658">
    <property type="entry name" value="Xylose isomerase-like"/>
    <property type="match status" value="1"/>
</dbReference>
<evidence type="ECO:0000259" key="2">
    <source>
        <dbReference type="Pfam" id="PF01261"/>
    </source>
</evidence>
<dbReference type="Pfam" id="PF01261">
    <property type="entry name" value="AP_endonuc_2"/>
    <property type="match status" value="1"/>
</dbReference>
<dbReference type="AlphaFoldDB" id="A0A517R3Q5"/>